<evidence type="ECO:0000256" key="5">
    <source>
        <dbReference type="ARBA" id="ARBA00022695"/>
    </source>
</evidence>
<comment type="caution">
    <text evidence="14">The sequence shown here is derived from an EMBL/GenBank/DDBJ whole genome shotgun (WGS) entry which is preliminary data.</text>
</comment>
<evidence type="ECO:0000256" key="9">
    <source>
        <dbReference type="ARBA" id="ARBA00023163"/>
    </source>
</evidence>
<keyword evidence="7 10" id="KW-0731">Sigma factor</keyword>
<dbReference type="PANTHER" id="PTHR32248:SF4">
    <property type="entry name" value="RNA POLYMERASE SIGMA-54 FACTOR"/>
    <property type="match status" value="1"/>
</dbReference>
<organism evidence="14 15">
    <name type="scientific">Litoribrevibacter euphylliae</name>
    <dbReference type="NCBI Taxonomy" id="1834034"/>
    <lineage>
        <taxon>Bacteria</taxon>
        <taxon>Pseudomonadati</taxon>
        <taxon>Pseudomonadota</taxon>
        <taxon>Gammaproteobacteria</taxon>
        <taxon>Oceanospirillales</taxon>
        <taxon>Oceanospirillaceae</taxon>
        <taxon>Litoribrevibacter</taxon>
    </lineage>
</organism>
<feature type="domain" description="RNA polymerase sigma factor 54 DNA-binding" evidence="12">
    <location>
        <begin position="369"/>
        <end position="527"/>
    </location>
</feature>
<keyword evidence="9 10" id="KW-0804">Transcription</keyword>
<dbReference type="InterPro" id="IPR000394">
    <property type="entry name" value="RNA_pol_sigma_54"/>
</dbReference>
<evidence type="ECO:0000256" key="6">
    <source>
        <dbReference type="ARBA" id="ARBA00023015"/>
    </source>
</evidence>
<dbReference type="Proteomes" id="UP001595476">
    <property type="component" value="Unassembled WGS sequence"/>
</dbReference>
<comment type="similarity">
    <text evidence="1 10">Belongs to the sigma-54 factor family.</text>
</comment>
<keyword evidence="4 10" id="KW-0808">Transferase</keyword>
<dbReference type="PROSITE" id="PS00718">
    <property type="entry name" value="SIGMA54_2"/>
    <property type="match status" value="1"/>
</dbReference>
<dbReference type="Pfam" id="PF04963">
    <property type="entry name" value="Sigma54_CBD"/>
    <property type="match status" value="1"/>
</dbReference>
<evidence type="ECO:0000256" key="1">
    <source>
        <dbReference type="ARBA" id="ARBA00008798"/>
    </source>
</evidence>
<keyword evidence="5 10" id="KW-0548">Nucleotidyltransferase</keyword>
<comment type="function">
    <text evidence="10">Sigma factors are initiation factors that promote the attachment of RNA polymerase to specific initiation sites and are then released.</text>
</comment>
<dbReference type="NCBIfam" id="NF009118">
    <property type="entry name" value="PRK12469.1"/>
    <property type="match status" value="1"/>
</dbReference>
<dbReference type="PANTHER" id="PTHR32248">
    <property type="entry name" value="RNA POLYMERASE SIGMA-54 FACTOR"/>
    <property type="match status" value="1"/>
</dbReference>
<protein>
    <recommendedName>
        <fullName evidence="2 10">RNA polymerase sigma-54 factor</fullName>
    </recommendedName>
</protein>
<keyword evidence="15" id="KW-1185">Reference proteome</keyword>
<dbReference type="PROSITE" id="PS00717">
    <property type="entry name" value="SIGMA54_1"/>
    <property type="match status" value="1"/>
</dbReference>
<feature type="region of interest" description="Disordered" evidence="11">
    <location>
        <begin position="44"/>
        <end position="127"/>
    </location>
</feature>
<dbReference type="PROSITE" id="PS50044">
    <property type="entry name" value="SIGMA54_3"/>
    <property type="match status" value="1"/>
</dbReference>
<feature type="domain" description="RNA polymerase sigma factor 54 core-binding" evidence="13">
    <location>
        <begin position="153"/>
        <end position="355"/>
    </location>
</feature>
<dbReference type="EMBL" id="JBHRSZ010000002">
    <property type="protein sequence ID" value="MFC3150668.1"/>
    <property type="molecule type" value="Genomic_DNA"/>
</dbReference>
<name>A0ABV7HDP4_9GAMM</name>
<feature type="compositionally biased region" description="Basic and acidic residues" evidence="11">
    <location>
        <begin position="88"/>
        <end position="103"/>
    </location>
</feature>
<accession>A0ABV7HDP4</accession>
<evidence type="ECO:0000256" key="10">
    <source>
        <dbReference type="PIRNR" id="PIRNR000774"/>
    </source>
</evidence>
<feature type="compositionally biased region" description="Acidic residues" evidence="11">
    <location>
        <begin position="111"/>
        <end position="126"/>
    </location>
</feature>
<evidence type="ECO:0000259" key="12">
    <source>
        <dbReference type="Pfam" id="PF04552"/>
    </source>
</evidence>
<dbReference type="Gene3D" id="1.10.10.60">
    <property type="entry name" value="Homeodomain-like"/>
    <property type="match status" value="1"/>
</dbReference>
<evidence type="ECO:0000256" key="11">
    <source>
        <dbReference type="SAM" id="MobiDB-lite"/>
    </source>
</evidence>
<keyword evidence="8 10" id="KW-0238">DNA-binding</keyword>
<dbReference type="NCBIfam" id="NF004595">
    <property type="entry name" value="PRK05932.1-2"/>
    <property type="match status" value="1"/>
</dbReference>
<dbReference type="Pfam" id="PF00309">
    <property type="entry name" value="Sigma54_AID"/>
    <property type="match status" value="1"/>
</dbReference>
<evidence type="ECO:0000256" key="2">
    <source>
        <dbReference type="ARBA" id="ARBA00019942"/>
    </source>
</evidence>
<dbReference type="NCBIfam" id="TIGR02395">
    <property type="entry name" value="rpoN_sigma"/>
    <property type="match status" value="1"/>
</dbReference>
<dbReference type="GO" id="GO:0003899">
    <property type="term" value="F:DNA-directed RNA polymerase activity"/>
    <property type="evidence" value="ECO:0007669"/>
    <property type="project" value="UniProtKB-EC"/>
</dbReference>
<reference evidence="15" key="1">
    <citation type="journal article" date="2019" name="Int. J. Syst. Evol. Microbiol.">
        <title>The Global Catalogue of Microorganisms (GCM) 10K type strain sequencing project: providing services to taxonomists for standard genome sequencing and annotation.</title>
        <authorList>
            <consortium name="The Broad Institute Genomics Platform"/>
            <consortium name="The Broad Institute Genome Sequencing Center for Infectious Disease"/>
            <person name="Wu L."/>
            <person name="Ma J."/>
        </authorList>
    </citation>
    <scope>NUCLEOTIDE SEQUENCE [LARGE SCALE GENOMIC DNA]</scope>
    <source>
        <strain evidence="15">KCTC 52438</strain>
    </source>
</reference>
<dbReference type="InterPro" id="IPR007634">
    <property type="entry name" value="RNA_pol_sigma_54_DNA-bd"/>
</dbReference>
<dbReference type="Pfam" id="PF04552">
    <property type="entry name" value="Sigma54_DBD"/>
    <property type="match status" value="1"/>
</dbReference>
<evidence type="ECO:0000256" key="4">
    <source>
        <dbReference type="ARBA" id="ARBA00022679"/>
    </source>
</evidence>
<dbReference type="InterPro" id="IPR038709">
    <property type="entry name" value="RpoN_core-bd_sf"/>
</dbReference>
<evidence type="ECO:0000259" key="13">
    <source>
        <dbReference type="Pfam" id="PF04963"/>
    </source>
</evidence>
<keyword evidence="6 10" id="KW-0805">Transcription regulation</keyword>
<evidence type="ECO:0000256" key="8">
    <source>
        <dbReference type="ARBA" id="ARBA00023125"/>
    </source>
</evidence>
<proteinExistence type="inferred from homology"/>
<keyword evidence="3 10" id="KW-0240">DNA-directed RNA polymerase</keyword>
<dbReference type="PIRSF" id="PIRSF000774">
    <property type="entry name" value="RpoN"/>
    <property type="match status" value="1"/>
</dbReference>
<dbReference type="InterPro" id="IPR007046">
    <property type="entry name" value="RNA_pol_sigma_54_core-bd"/>
</dbReference>
<gene>
    <name evidence="14" type="ORF">ACFOEK_06500</name>
</gene>
<dbReference type="PRINTS" id="PR00045">
    <property type="entry name" value="SIGMA54FCT"/>
</dbReference>
<evidence type="ECO:0000313" key="15">
    <source>
        <dbReference type="Proteomes" id="UP001595476"/>
    </source>
</evidence>
<evidence type="ECO:0000256" key="3">
    <source>
        <dbReference type="ARBA" id="ARBA00022478"/>
    </source>
</evidence>
<dbReference type="Gene3D" id="1.10.10.1330">
    <property type="entry name" value="RNA polymerase sigma-54 factor, core-binding domain"/>
    <property type="match status" value="1"/>
</dbReference>
<dbReference type="RefSeq" id="WP_386717889.1">
    <property type="nucleotide sequence ID" value="NZ_JBHRSZ010000002.1"/>
</dbReference>
<sequence length="529" mass="59763">MKTSLQLKMGQSLTMTPQLQQAIRLLQLSTLDLQQEIQQALENNPMLEVEEDFEQASQPSIEDQMAEKPLDSDPGETPSNSEDTDFLAGDHSDSGDDFSRDDFQTSSQEATETDSEWNNDIPEDLTIDTGWDDIYQHTPTQASAPSDDDDYDFESRNTVTETLQDHLSWQLNLTPMSDTDRIIAENILDGIDDDGYLQTSVEDICISANSELDLSEDDENRVDIEEVEAVLHLIQRFDPVGSGARNLQECLQVQLNQMPPETPFLSEAKIVVLRHLELLGNKDFAGIMRKGRIKEDVLKEIISLIQTLHPRPGEQINQQTPDYVVPDVVVQKTNGRWRVDLNPEITPKIRINPSYASLIRRADSSADNTFLKDHMQEAKWFLKSLQSRNETLLKVATKIMEHQRGFLDYGDEAMKPLVLHDIAEAVEMHESTISRVTTQKYIHTPRGIFELKYFFSSHVSTSSGGECSSTAIRAIIKKLVAAENPKKPLSDNKIATLLGEQGIKVARRTIAKYREAMNIPPSNERKRLV</sequence>
<evidence type="ECO:0000313" key="14">
    <source>
        <dbReference type="EMBL" id="MFC3150668.1"/>
    </source>
</evidence>
<evidence type="ECO:0000256" key="7">
    <source>
        <dbReference type="ARBA" id="ARBA00023082"/>
    </source>
</evidence>